<dbReference type="OrthoDB" id="527737at2"/>
<dbReference type="EMBL" id="CP019070">
    <property type="protein sequence ID" value="APW65422.1"/>
    <property type="molecule type" value="Genomic_DNA"/>
</dbReference>
<gene>
    <name evidence="3" type="ORF">LPB137_05950</name>
</gene>
<dbReference type="InterPro" id="IPR005770">
    <property type="entry name" value="PhnD"/>
</dbReference>
<dbReference type="STRING" id="1850254.LPB137_05950"/>
<dbReference type="PANTHER" id="PTHR35841:SF1">
    <property type="entry name" value="PHOSPHONATES-BINDING PERIPLASMIC PROTEIN"/>
    <property type="match status" value="1"/>
</dbReference>
<dbReference type="Gene3D" id="3.40.190.10">
    <property type="entry name" value="Periplasmic binding protein-like II"/>
    <property type="match status" value="2"/>
</dbReference>
<evidence type="ECO:0000256" key="1">
    <source>
        <dbReference type="ARBA" id="ARBA00007162"/>
    </source>
</evidence>
<sequence length="275" mass="31530">MKKTLKIIFFILSIFMITTVFAIDIKFGVYTSDKASVMYKQFKPIINYLEKDAKKQGLDLKISIKIYPTYESAQEGIIKGNYDFARFGPASYILAKKKNKELKLLVKEEHKGKKVFNGVFIVNKNSDIKSLEDLRGKSFAFGDKRSTIGKYLAQNEMLKVGINSKDLKNYEYLGRHDKVALAVANGNFDAGVIKESTYKKYKDRGLKTIYSFENITKPWLVKAGMDNEIYSFLKKSLLKLKDKKILKSLKKTGFLEVDDEDYALVKKSMDNSSKF</sequence>
<evidence type="ECO:0000256" key="2">
    <source>
        <dbReference type="ARBA" id="ARBA00022729"/>
    </source>
</evidence>
<proteinExistence type="inferred from homology"/>
<reference evidence="3 4" key="1">
    <citation type="submission" date="2017-01" db="EMBL/GenBank/DDBJ databases">
        <title>Genome sequencing of Arcobacter sp. LPB0137.</title>
        <authorList>
            <person name="Lee G.-W."/>
            <person name="Yi H."/>
        </authorList>
    </citation>
    <scope>NUCLEOTIDE SEQUENCE [LARGE SCALE GENOMIC DNA]</scope>
    <source>
        <strain evidence="3 4">LPB0137</strain>
    </source>
</reference>
<evidence type="ECO:0008006" key="5">
    <source>
        <dbReference type="Google" id="ProtNLM"/>
    </source>
</evidence>
<dbReference type="KEGG" id="alp:LPB137_05950"/>
<keyword evidence="2" id="KW-0732">Signal</keyword>
<dbReference type="GO" id="GO:0043190">
    <property type="term" value="C:ATP-binding cassette (ABC) transporter complex"/>
    <property type="evidence" value="ECO:0007669"/>
    <property type="project" value="InterPro"/>
</dbReference>
<dbReference type="Proteomes" id="UP000186074">
    <property type="component" value="Chromosome"/>
</dbReference>
<protein>
    <recommendedName>
        <fullName evidence="5">Phosphonate ABC transporter substrate-binding protein</fullName>
    </recommendedName>
</protein>
<evidence type="ECO:0000313" key="4">
    <source>
        <dbReference type="Proteomes" id="UP000186074"/>
    </source>
</evidence>
<dbReference type="Pfam" id="PF12974">
    <property type="entry name" value="Phosphonate-bd"/>
    <property type="match status" value="1"/>
</dbReference>
<name>A0A1P8KLL3_9BACT</name>
<organism evidence="3 4">
    <name type="scientific">Poseidonibacter parvus</name>
    <dbReference type="NCBI Taxonomy" id="1850254"/>
    <lineage>
        <taxon>Bacteria</taxon>
        <taxon>Pseudomonadati</taxon>
        <taxon>Campylobacterota</taxon>
        <taxon>Epsilonproteobacteria</taxon>
        <taxon>Campylobacterales</taxon>
        <taxon>Arcobacteraceae</taxon>
        <taxon>Poseidonibacter</taxon>
    </lineage>
</organism>
<comment type="similarity">
    <text evidence="1">Belongs to the phosphate/phosphite/phosphonate binding protein family.</text>
</comment>
<dbReference type="GO" id="GO:0055085">
    <property type="term" value="P:transmembrane transport"/>
    <property type="evidence" value="ECO:0007669"/>
    <property type="project" value="InterPro"/>
</dbReference>
<accession>A0A1P8KLL3</accession>
<dbReference type="NCBIfam" id="TIGR01098">
    <property type="entry name" value="3A0109s03R"/>
    <property type="match status" value="1"/>
</dbReference>
<dbReference type="RefSeq" id="WP_076085719.1">
    <property type="nucleotide sequence ID" value="NZ_CP019070.1"/>
</dbReference>
<keyword evidence="4" id="KW-1185">Reference proteome</keyword>
<dbReference type="PANTHER" id="PTHR35841">
    <property type="entry name" value="PHOSPHONATES-BINDING PERIPLASMIC PROTEIN"/>
    <property type="match status" value="1"/>
</dbReference>
<evidence type="ECO:0000313" key="3">
    <source>
        <dbReference type="EMBL" id="APW65422.1"/>
    </source>
</evidence>
<dbReference type="SUPFAM" id="SSF53850">
    <property type="entry name" value="Periplasmic binding protein-like II"/>
    <property type="match status" value="1"/>
</dbReference>
<dbReference type="AlphaFoldDB" id="A0A1P8KLL3"/>